<feature type="region of interest" description="Disordered" evidence="10">
    <location>
        <begin position="572"/>
        <end position="601"/>
    </location>
</feature>
<evidence type="ECO:0000256" key="8">
    <source>
        <dbReference type="PROSITE-ProRule" id="PRU00723"/>
    </source>
</evidence>
<feature type="coiled-coil region" evidence="9">
    <location>
        <begin position="687"/>
        <end position="770"/>
    </location>
</feature>
<evidence type="ECO:0000256" key="10">
    <source>
        <dbReference type="SAM" id="MobiDB-lite"/>
    </source>
</evidence>
<keyword evidence="5 9" id="KW-0175">Coiled coil</keyword>
<feature type="region of interest" description="Disordered" evidence="10">
    <location>
        <begin position="83"/>
        <end position="313"/>
    </location>
</feature>
<dbReference type="Pfam" id="PF14605">
    <property type="entry name" value="Nup35_RRM_2"/>
    <property type="match status" value="1"/>
</dbReference>
<evidence type="ECO:0000256" key="4">
    <source>
        <dbReference type="ARBA" id="ARBA00022884"/>
    </source>
</evidence>
<dbReference type="RefSeq" id="XP_028139309.1">
    <property type="nucleotide sequence ID" value="XM_028283508.1"/>
</dbReference>
<dbReference type="InterPro" id="IPR000504">
    <property type="entry name" value="RRM_dom"/>
</dbReference>
<feature type="region of interest" description="Disordered" evidence="10">
    <location>
        <begin position="620"/>
        <end position="643"/>
    </location>
</feature>
<evidence type="ECO:0000256" key="1">
    <source>
        <dbReference type="ARBA" id="ARBA00022723"/>
    </source>
</evidence>
<feature type="compositionally biased region" description="Basic residues" evidence="10">
    <location>
        <begin position="240"/>
        <end position="257"/>
    </location>
</feature>
<dbReference type="CDD" id="cd12257">
    <property type="entry name" value="RRM1_RBM26_like"/>
    <property type="match status" value="1"/>
</dbReference>
<dbReference type="InterPro" id="IPR000571">
    <property type="entry name" value="Znf_CCCH"/>
</dbReference>
<evidence type="ECO:0000259" key="11">
    <source>
        <dbReference type="PROSITE" id="PS50102"/>
    </source>
</evidence>
<evidence type="ECO:0000256" key="2">
    <source>
        <dbReference type="ARBA" id="ARBA00022771"/>
    </source>
</evidence>
<feature type="zinc finger region" description="C3H1-type" evidence="8">
    <location>
        <begin position="311"/>
        <end position="339"/>
    </location>
</feature>
<reference evidence="13" key="1">
    <citation type="submission" date="2025-08" db="UniProtKB">
        <authorList>
            <consortium name="RefSeq"/>
        </authorList>
    </citation>
    <scope>IDENTIFICATION</scope>
    <source>
        <tissue evidence="13">Whole insect</tissue>
    </source>
</reference>
<keyword evidence="1 8" id="KW-0479">Metal-binding</keyword>
<evidence type="ECO:0000256" key="9">
    <source>
        <dbReference type="SAM" id="Coils"/>
    </source>
</evidence>
<proteinExistence type="predicted"/>
<keyword evidence="4 7" id="KW-0694">RNA-binding</keyword>
<evidence type="ECO:0000256" key="5">
    <source>
        <dbReference type="ARBA" id="ARBA00023054"/>
    </source>
</evidence>
<feature type="compositionally biased region" description="Basic residues" evidence="10">
    <location>
        <begin position="216"/>
        <end position="232"/>
    </location>
</feature>
<dbReference type="InterPro" id="IPR035979">
    <property type="entry name" value="RBD_domain_sf"/>
</dbReference>
<evidence type="ECO:0000313" key="13">
    <source>
        <dbReference type="RefSeq" id="XP_028139309.1"/>
    </source>
</evidence>
<evidence type="ECO:0000256" key="3">
    <source>
        <dbReference type="ARBA" id="ARBA00022833"/>
    </source>
</evidence>
<evidence type="ECO:0000259" key="12">
    <source>
        <dbReference type="PROSITE" id="PS50103"/>
    </source>
</evidence>
<dbReference type="InterPro" id="IPR012677">
    <property type="entry name" value="Nucleotide-bd_a/b_plait_sf"/>
</dbReference>
<dbReference type="AlphaFoldDB" id="A0A6P7FSE5"/>
<keyword evidence="2 8" id="KW-0863">Zinc-finger</keyword>
<dbReference type="Gene3D" id="3.30.70.330">
    <property type="match status" value="2"/>
</dbReference>
<feature type="compositionally biased region" description="Basic and acidic residues" evidence="10">
    <location>
        <begin position="176"/>
        <end position="215"/>
    </location>
</feature>
<sequence length="987" mass="112788">MIVEQIDAFKTWLTAVLKPLCQADPAALAKYIIALIKKDKTEDELRKSMIEQLDVFLEEDTKSFVDLVFQTLTTKDYLNVPVIPNTNPPNPNTIKTNSKEVPKETKIIVPPGELSPKEALNGNAKKDLEVKRDLEAKRDRETRKNSDVEREERPVRRRSPIRHPSLPRNRTRSRSRSWDRSKRSRSREKSRERNEREREQHRIDREKRERPERPRIWRNKSPPRRYDRRRLSRTPSPIRARSRSRSPRHTHRSRYRNNNRSSASRSRSRSLEKRDRRDSAKEKEGSRPGTPQDNGESEGRNSNVSSAVVAAGGKKRCRDFDEKGYCMRGEMCPFDHGIDPVVLEDTTLSRVLTYNPNGTPNVVSSGIVPNPILNAPGHPMMGQRMPLRSDNAYNPQAPHIWRDGRFRGPRPMGIVRGVFDFGYQVPPMGQFGPPPNHNRELIPVPVMDNKQPETYTPMYNQQGNFMNTMDHENMYKKKFDYNRLGARHKNPQNCSLELKKVPQGLNSITHLNNHFGKFGKIVNIQVQYEGDPEAALITFSSHAEANAAYRSTEAVLNNRFIKVFWHNVGQQQPQIPGPAGTVEGKQENVPPAPQRSVKDRLGGSTSLVVSNTNKVLNLVQPKADEAEQPPAEEEKKPITKEESKLQAAEAVKKNQELIATQVKVKKNQDVQRKQVLKIQSDLRKKKQDLLEKQLSQQKVLIEKLEKLPAGPQRDIVKETIKKTQEAIEEIKKDLEAAALSAKTTPPKKTKEETQKELLDTELDLITKQQEGADTSEIQKKILELRARVASSKPTRGRGIARRYTPGRHLLSKNNLKPRPVRSINRIAAPVTTVVVPSPTAATFQKHTVDHRPTRLLVSGYEADEQESVLNHFQQYGEVVDYEVDSSLPSITLNYKTRKDAEMALLKGKHFQDRTLSITWSNNKQLHRQRSSSSTTTTKTVMLSDVDEDQLIDSSLLEGDDDLGPEISEEALLQDDEEEDEEDRSWRR</sequence>
<dbReference type="InParanoid" id="A0A6P7FSE5"/>
<dbReference type="PANTHER" id="PTHR14398:SF0">
    <property type="entry name" value="ZINC FINGER PROTEIN SWM"/>
    <property type="match status" value="1"/>
</dbReference>
<feature type="compositionally biased region" description="Basic and acidic residues" evidence="10">
    <location>
        <begin position="124"/>
        <end position="154"/>
    </location>
</feature>
<dbReference type="PROSITE" id="PS50102">
    <property type="entry name" value="RRM"/>
    <property type="match status" value="1"/>
</dbReference>
<dbReference type="SMART" id="SM00360">
    <property type="entry name" value="RRM"/>
    <property type="match status" value="2"/>
</dbReference>
<accession>A0A6P7FSE5</accession>
<protein>
    <submittedName>
        <fullName evidence="13">RNA-binding protein 26 isoform X1</fullName>
    </submittedName>
</protein>
<dbReference type="GO" id="GO:0003723">
    <property type="term" value="F:RNA binding"/>
    <property type="evidence" value="ECO:0007669"/>
    <property type="project" value="UniProtKB-UniRule"/>
</dbReference>
<organism evidence="13">
    <name type="scientific">Diabrotica virgifera virgifera</name>
    <name type="common">western corn rootworm</name>
    <dbReference type="NCBI Taxonomy" id="50390"/>
    <lineage>
        <taxon>Eukaryota</taxon>
        <taxon>Metazoa</taxon>
        <taxon>Ecdysozoa</taxon>
        <taxon>Arthropoda</taxon>
        <taxon>Hexapoda</taxon>
        <taxon>Insecta</taxon>
        <taxon>Pterygota</taxon>
        <taxon>Neoptera</taxon>
        <taxon>Endopterygota</taxon>
        <taxon>Coleoptera</taxon>
        <taxon>Polyphaga</taxon>
        <taxon>Cucujiformia</taxon>
        <taxon>Chrysomeloidea</taxon>
        <taxon>Chrysomelidae</taxon>
        <taxon>Galerucinae</taxon>
        <taxon>Diabroticina</taxon>
        <taxon>Diabroticites</taxon>
        <taxon>Diabrotica</taxon>
    </lineage>
</organism>
<feature type="compositionally biased region" description="Basic and acidic residues" evidence="10">
    <location>
        <begin position="97"/>
        <end position="106"/>
    </location>
</feature>
<comment type="function">
    <text evidence="6">May be involved in the turnover of nuclear polyadenylated (pA+) RNA.</text>
</comment>
<dbReference type="PROSITE" id="PS50103">
    <property type="entry name" value="ZF_C3H1"/>
    <property type="match status" value="1"/>
</dbReference>
<dbReference type="GO" id="GO:0005634">
    <property type="term" value="C:nucleus"/>
    <property type="evidence" value="ECO:0007669"/>
    <property type="project" value="TreeGrafter"/>
</dbReference>
<dbReference type="Pfam" id="PF01480">
    <property type="entry name" value="PWI"/>
    <property type="match status" value="1"/>
</dbReference>
<dbReference type="SUPFAM" id="SSF54928">
    <property type="entry name" value="RNA-binding domain, RBD"/>
    <property type="match status" value="2"/>
</dbReference>
<feature type="domain" description="RRM" evidence="11">
    <location>
        <begin position="853"/>
        <end position="922"/>
    </location>
</feature>
<evidence type="ECO:0000256" key="7">
    <source>
        <dbReference type="PROSITE-ProRule" id="PRU00176"/>
    </source>
</evidence>
<feature type="region of interest" description="Disordered" evidence="10">
    <location>
        <begin position="949"/>
        <end position="987"/>
    </location>
</feature>
<dbReference type="FunFam" id="3.30.70.330:FF:000330">
    <property type="entry name" value="RNA-binding motif protein 26"/>
    <property type="match status" value="1"/>
</dbReference>
<name>A0A6P7FSE5_DIAVI</name>
<gene>
    <name evidence="13" type="primary">LOC114333610</name>
</gene>
<feature type="compositionally biased region" description="Polar residues" evidence="10">
    <location>
        <begin position="289"/>
        <end position="306"/>
    </location>
</feature>
<feature type="compositionally biased region" description="Acidic residues" evidence="10">
    <location>
        <begin position="957"/>
        <end position="987"/>
    </location>
</feature>
<dbReference type="GO" id="GO:0008270">
    <property type="term" value="F:zinc ion binding"/>
    <property type="evidence" value="ECO:0007669"/>
    <property type="project" value="UniProtKB-KW"/>
</dbReference>
<keyword evidence="3 8" id="KW-0862">Zinc</keyword>
<dbReference type="FunCoup" id="A0A6P7FSE5">
    <property type="interactions" value="2540"/>
</dbReference>
<feature type="compositionally biased region" description="Basic and acidic residues" evidence="10">
    <location>
        <begin position="632"/>
        <end position="643"/>
    </location>
</feature>
<feature type="domain" description="C3H1-type" evidence="12">
    <location>
        <begin position="311"/>
        <end position="339"/>
    </location>
</feature>
<feature type="compositionally biased region" description="Basic and acidic residues" evidence="10">
    <location>
        <begin position="269"/>
        <end position="286"/>
    </location>
</feature>
<dbReference type="InterPro" id="IPR002483">
    <property type="entry name" value="PWI_dom"/>
</dbReference>
<dbReference type="PANTHER" id="PTHR14398">
    <property type="entry name" value="RNA RECOGNITION RRM/RNP DOMAIN"/>
    <property type="match status" value="1"/>
</dbReference>
<dbReference type="InterPro" id="IPR045137">
    <property type="entry name" value="RBM26/27"/>
</dbReference>
<evidence type="ECO:0000256" key="6">
    <source>
        <dbReference type="ARBA" id="ARBA00043866"/>
    </source>
</evidence>